<proteinExistence type="predicted"/>
<dbReference type="AlphaFoldDB" id="A0A8H3FK25"/>
<dbReference type="Gene3D" id="3.30.70.330">
    <property type="match status" value="1"/>
</dbReference>
<gene>
    <name evidence="4" type="ORF">GOMPHAMPRED_003749</name>
</gene>
<dbReference type="PROSITE" id="PS50102">
    <property type="entry name" value="RRM"/>
    <property type="match status" value="1"/>
</dbReference>
<dbReference type="InterPro" id="IPR000504">
    <property type="entry name" value="RRM_dom"/>
</dbReference>
<comment type="caution">
    <text evidence="4">The sequence shown here is derived from an EMBL/GenBank/DDBJ whole genome shotgun (WGS) entry which is preliminary data.</text>
</comment>
<keyword evidence="5" id="KW-1185">Reference proteome</keyword>
<keyword evidence="1" id="KW-0694">RNA-binding</keyword>
<dbReference type="PANTHER" id="PTHR32343:SF10">
    <property type="entry name" value="RNA-BINDING REGION RNP-1 DOMAIN-CONTAINING PROTEIN"/>
    <property type="match status" value="1"/>
</dbReference>
<feature type="compositionally biased region" description="Low complexity" evidence="2">
    <location>
        <begin position="72"/>
        <end position="87"/>
    </location>
</feature>
<dbReference type="Pfam" id="PF00076">
    <property type="entry name" value="RRM_1"/>
    <property type="match status" value="1"/>
</dbReference>
<feature type="region of interest" description="Disordered" evidence="2">
    <location>
        <begin position="71"/>
        <end position="97"/>
    </location>
</feature>
<reference evidence="4" key="1">
    <citation type="submission" date="2021-03" db="EMBL/GenBank/DDBJ databases">
        <authorList>
            <person name="Tagirdzhanova G."/>
        </authorList>
    </citation>
    <scope>NUCLEOTIDE SEQUENCE</scope>
</reference>
<dbReference type="InterPro" id="IPR035979">
    <property type="entry name" value="RBD_domain_sf"/>
</dbReference>
<organism evidence="4 5">
    <name type="scientific">Gomphillus americanus</name>
    <dbReference type="NCBI Taxonomy" id="1940652"/>
    <lineage>
        <taxon>Eukaryota</taxon>
        <taxon>Fungi</taxon>
        <taxon>Dikarya</taxon>
        <taxon>Ascomycota</taxon>
        <taxon>Pezizomycotina</taxon>
        <taxon>Lecanoromycetes</taxon>
        <taxon>OSLEUM clade</taxon>
        <taxon>Ostropomycetidae</taxon>
        <taxon>Ostropales</taxon>
        <taxon>Graphidaceae</taxon>
        <taxon>Gomphilloideae</taxon>
        <taxon>Gomphillus</taxon>
    </lineage>
</organism>
<protein>
    <recommendedName>
        <fullName evidence="3">RRM domain-containing protein</fullName>
    </recommendedName>
</protein>
<evidence type="ECO:0000313" key="4">
    <source>
        <dbReference type="EMBL" id="CAF9924869.1"/>
    </source>
</evidence>
<feature type="domain" description="RRM" evidence="3">
    <location>
        <begin position="3"/>
        <end position="76"/>
    </location>
</feature>
<dbReference type="SUPFAM" id="SSF54928">
    <property type="entry name" value="RNA-binding domain, RBD"/>
    <property type="match status" value="1"/>
</dbReference>
<dbReference type="PANTHER" id="PTHR32343">
    <property type="entry name" value="SERINE/ARGININE-RICH SPLICING FACTOR"/>
    <property type="match status" value="1"/>
</dbReference>
<dbReference type="InterPro" id="IPR034358">
    <property type="entry name" value="Vip1_RRM"/>
</dbReference>
<evidence type="ECO:0000259" key="3">
    <source>
        <dbReference type="PROSITE" id="PS50102"/>
    </source>
</evidence>
<dbReference type="SMART" id="SM00360">
    <property type="entry name" value="RRM"/>
    <property type="match status" value="1"/>
</dbReference>
<accession>A0A8H3FK25</accession>
<dbReference type="GO" id="GO:0003723">
    <property type="term" value="F:RNA binding"/>
    <property type="evidence" value="ECO:0007669"/>
    <property type="project" value="UniProtKB-UniRule"/>
</dbReference>
<dbReference type="EMBL" id="CAJPDQ010000022">
    <property type="protein sequence ID" value="CAF9924869.1"/>
    <property type="molecule type" value="Genomic_DNA"/>
</dbReference>
<name>A0A8H3FK25_9LECA</name>
<evidence type="ECO:0000256" key="1">
    <source>
        <dbReference type="PROSITE-ProRule" id="PRU00176"/>
    </source>
</evidence>
<evidence type="ECO:0000313" key="5">
    <source>
        <dbReference type="Proteomes" id="UP000664169"/>
    </source>
</evidence>
<dbReference type="OrthoDB" id="7763451at2759"/>
<dbReference type="Proteomes" id="UP000664169">
    <property type="component" value="Unassembled WGS sequence"/>
</dbReference>
<evidence type="ECO:0000256" key="2">
    <source>
        <dbReference type="SAM" id="MobiDB-lite"/>
    </source>
</evidence>
<dbReference type="InterPro" id="IPR012677">
    <property type="entry name" value="Nucleotide-bd_a/b_plait_sf"/>
</dbReference>
<dbReference type="CDD" id="cd12268">
    <property type="entry name" value="RRM_Vip1"/>
    <property type="match status" value="1"/>
</dbReference>
<sequence>MSNTIQVSNISANTSEKDIRDFFSFCGKISSLSLNKSGEAQEAHITFEKESAAKTALLLDNTQLGSQAIQVTSGDAASHTGATSSTTQETEKDDELAQEDKPQYLAQGYKLGDHVLQRGIQLDNQHGISSRFTKALQDFDTKTGASTRASAIDQKYALSDKATKSGQQVWLGLSSYYERFTGTPTGQRIHGFYSSSEKQVKDIHNEAIRLAGLKDKSGQPVGEGIHEPQPVPGTEGKQTTCTCGGADGVCGCAPNKCSCSGCAKSNVSELGTTATGPADTVAASSNVAPLGEKQ</sequence>